<accession>A0A3P9MK90</accession>
<reference evidence="5" key="4">
    <citation type="submission" date="2025-09" db="UniProtKB">
        <authorList>
            <consortium name="Ensembl"/>
        </authorList>
    </citation>
    <scope>IDENTIFICATION</scope>
    <source>
        <strain evidence="5">HNI</strain>
    </source>
</reference>
<keyword evidence="1" id="KW-0175">Coiled coil</keyword>
<feature type="compositionally biased region" description="Basic and acidic residues" evidence="2">
    <location>
        <begin position="228"/>
        <end position="245"/>
    </location>
</feature>
<evidence type="ECO:0000256" key="1">
    <source>
        <dbReference type="SAM" id="Coils"/>
    </source>
</evidence>
<evidence type="ECO:0000256" key="2">
    <source>
        <dbReference type="SAM" id="MobiDB-lite"/>
    </source>
</evidence>
<feature type="domain" description="CCDC81 HU" evidence="4">
    <location>
        <begin position="102"/>
        <end position="174"/>
    </location>
</feature>
<reference evidence="5 6" key="2">
    <citation type="submission" date="2017-04" db="EMBL/GenBank/DDBJ databases">
        <title>CpG methylation of centromeres and impact of large insertions on vertebrate speciation.</title>
        <authorList>
            <person name="Ichikawa K."/>
            <person name="Yoshimura J."/>
            <person name="Morishita S."/>
        </authorList>
    </citation>
    <scope>NUCLEOTIDE SEQUENCE</scope>
    <source>
        <strain evidence="5 6">HNI</strain>
    </source>
</reference>
<dbReference type="InterPro" id="IPR028034">
    <property type="entry name" value="HU-CCDC81"/>
</dbReference>
<evidence type="ECO:0008006" key="7">
    <source>
        <dbReference type="Google" id="ProtNLM"/>
    </source>
</evidence>
<organism evidence="5 6">
    <name type="scientific">Oryzias latipes</name>
    <name type="common">Japanese rice fish</name>
    <name type="synonym">Japanese killifish</name>
    <dbReference type="NCBI Taxonomy" id="8090"/>
    <lineage>
        <taxon>Eukaryota</taxon>
        <taxon>Metazoa</taxon>
        <taxon>Chordata</taxon>
        <taxon>Craniata</taxon>
        <taxon>Vertebrata</taxon>
        <taxon>Euteleostomi</taxon>
        <taxon>Actinopterygii</taxon>
        <taxon>Neopterygii</taxon>
        <taxon>Teleostei</taxon>
        <taxon>Neoteleostei</taxon>
        <taxon>Acanthomorphata</taxon>
        <taxon>Ovalentaria</taxon>
        <taxon>Atherinomorphae</taxon>
        <taxon>Beloniformes</taxon>
        <taxon>Adrianichthyidae</taxon>
        <taxon>Oryziinae</taxon>
        <taxon>Oryzias</taxon>
    </lineage>
</organism>
<evidence type="ECO:0000259" key="4">
    <source>
        <dbReference type="Pfam" id="PF18289"/>
    </source>
</evidence>
<proteinExistence type="predicted"/>
<dbReference type="InterPro" id="IPR026295">
    <property type="entry name" value="CCD81"/>
</dbReference>
<evidence type="ECO:0000313" key="6">
    <source>
        <dbReference type="Proteomes" id="UP000265180"/>
    </source>
</evidence>
<dbReference type="Proteomes" id="UP000265180">
    <property type="component" value="Chromosome 3"/>
</dbReference>
<sequence length="636" mass="73982">MMDILDLLKGEDTPTSRFLSKLSKKDFELLWEAISFYIKYKMTLQKGVHLPGLGTFTFSHQNLDIGHKFIRNQQPLFIVAGKLAGCFGLRQEGPFAAAAHLPVVQLNFAAVSQGSPFSREVVEGCFRESLQLLYRALASQKHVSLPFKGVGILSFKNNKVQMKFNRDFLNAKNKTTRLQTGLNLRADSGVSSLPNSSQPDSSVPLLNVSFSHESKANGKNRGGLSAKTDQKRNAGEVAHQRESKSHQPLQPAKPKAVTMTEELNPNPLVEAINKYPEHRETKPHITSNSLQEKPRNTDKHLLKGNPSSHIHTGQELCHLCMQRSQRNIPVYLREQHQAEERKQEKLLLFNRQMKDEQEMAREAAKLAEQRERAKQTAALNLKMSEKKQKTCFPVLPSTFILPTRRLTPPKRIQQHQYMRDLQSQMERKQTQEDLDQQNRFLAERLHQVQLIQETALHQQHQQKQEKIKTYKNALDMQVEKKRCLETCEQKSTFRNRCETPFINAENQERAQKLFEANLNAATLRKNEELQKRLVQVDKERRMLRHRKMELIMDNINNFEKKNSICKSLEDNWRRSIKVKHEREEEERRHRRFAGQLLVDKLAEYRRCCQCKRKTSNHGQTNIWKDFHYLSGTQFMV</sequence>
<reference evidence="5" key="3">
    <citation type="submission" date="2025-08" db="UniProtKB">
        <authorList>
            <consortium name="Ensembl"/>
        </authorList>
    </citation>
    <scope>IDENTIFICATION</scope>
    <source>
        <strain evidence="5">HNI</strain>
    </source>
</reference>
<dbReference type="PANTHER" id="PTHR14362:SF2">
    <property type="entry name" value="COILED-COIL DOMAIN-CONTAINING PROTEIN 81"/>
    <property type="match status" value="1"/>
</dbReference>
<feature type="region of interest" description="Disordered" evidence="2">
    <location>
        <begin position="213"/>
        <end position="257"/>
    </location>
</feature>
<dbReference type="PANTHER" id="PTHR14362">
    <property type="entry name" value="COILED-COIL DOMAIN-CONTAINING PROTEIN 81"/>
    <property type="match status" value="1"/>
</dbReference>
<dbReference type="InterPro" id="IPR040673">
    <property type="entry name" value="CCDC81_HU_dom_2"/>
</dbReference>
<dbReference type="AlphaFoldDB" id="A0A3P9MK90"/>
<dbReference type="Ensembl" id="ENSORLT00020027267.1">
    <property type="protein sequence ID" value="ENSORLP00020033419.1"/>
    <property type="gene ID" value="ENSORLG00020019386.1"/>
</dbReference>
<protein>
    <recommendedName>
        <fullName evidence="7">Coiled-coil domain containing 81</fullName>
    </recommendedName>
</protein>
<dbReference type="Pfam" id="PF14908">
    <property type="entry name" value="HU-CCDC81_euk_1"/>
    <property type="match status" value="1"/>
</dbReference>
<dbReference type="Pfam" id="PF18289">
    <property type="entry name" value="HU-CCDC81_euk_2"/>
    <property type="match status" value="1"/>
</dbReference>
<evidence type="ECO:0000313" key="5">
    <source>
        <dbReference type="Ensembl" id="ENSORLP00020033419.1"/>
    </source>
</evidence>
<feature type="domain" description="CCDC81 HU" evidence="3">
    <location>
        <begin position="20"/>
        <end position="90"/>
    </location>
</feature>
<reference key="1">
    <citation type="journal article" date="2007" name="Nature">
        <title>The medaka draft genome and insights into vertebrate genome evolution.</title>
        <authorList>
            <person name="Kasahara M."/>
            <person name="Naruse K."/>
            <person name="Sasaki S."/>
            <person name="Nakatani Y."/>
            <person name="Qu W."/>
            <person name="Ahsan B."/>
            <person name="Yamada T."/>
            <person name="Nagayasu Y."/>
            <person name="Doi K."/>
            <person name="Kasai Y."/>
            <person name="Jindo T."/>
            <person name="Kobayashi D."/>
            <person name="Shimada A."/>
            <person name="Toyoda A."/>
            <person name="Kuroki Y."/>
            <person name="Fujiyama A."/>
            <person name="Sasaki T."/>
            <person name="Shimizu A."/>
            <person name="Asakawa S."/>
            <person name="Shimizu N."/>
            <person name="Hashimoto S."/>
            <person name="Yang J."/>
            <person name="Lee Y."/>
            <person name="Matsushima K."/>
            <person name="Sugano S."/>
            <person name="Sakaizumi M."/>
            <person name="Narita T."/>
            <person name="Ohishi K."/>
            <person name="Haga S."/>
            <person name="Ohta F."/>
            <person name="Nomoto H."/>
            <person name="Nogata K."/>
            <person name="Morishita T."/>
            <person name="Endo T."/>
            <person name="Shin-I T."/>
            <person name="Takeda H."/>
            <person name="Morishita S."/>
            <person name="Kohara Y."/>
        </authorList>
    </citation>
    <scope>NUCLEOTIDE SEQUENCE [LARGE SCALE GENOMIC DNA]</scope>
    <source>
        <strain>Hd-rR</strain>
    </source>
</reference>
<evidence type="ECO:0000259" key="3">
    <source>
        <dbReference type="Pfam" id="PF14908"/>
    </source>
</evidence>
<feature type="coiled-coil region" evidence="1">
    <location>
        <begin position="519"/>
        <end position="546"/>
    </location>
</feature>
<name>A0A3P9MK90_ORYLA</name>